<evidence type="ECO:0000259" key="2">
    <source>
        <dbReference type="Pfam" id="PF07929"/>
    </source>
</evidence>
<name>A0A411YCP1_9ACTN</name>
<dbReference type="Proteomes" id="UP000291469">
    <property type="component" value="Chromosome"/>
</dbReference>
<dbReference type="KEGG" id="erz:ER308_05280"/>
<reference evidence="3 4" key="1">
    <citation type="submission" date="2019-01" db="EMBL/GenBank/DDBJ databases">
        <title>Egibacter rhizosphaerae EGI 80759T.</title>
        <authorList>
            <person name="Chen D.-D."/>
            <person name="Tian Y."/>
            <person name="Jiao J.-Y."/>
            <person name="Zhang X.-T."/>
            <person name="Zhang Y.-G."/>
            <person name="Zhang Y."/>
            <person name="Xiao M."/>
            <person name="Shu W.-S."/>
            <person name="Li W.-J."/>
        </authorList>
    </citation>
    <scope>NUCLEOTIDE SEQUENCE [LARGE SCALE GENOMIC DNA]</scope>
    <source>
        <strain evidence="3 4">EGI 80759</strain>
    </source>
</reference>
<proteinExistence type="predicted"/>
<dbReference type="Pfam" id="PF07929">
    <property type="entry name" value="PRiA4_ORF3"/>
    <property type="match status" value="1"/>
</dbReference>
<sequence>MATVTDWVTIKVVLTGREGEPLAQPPGRVMLAHRGHTFAELGDAIDVAFGRWDLGHLHEFNVDGRSLTNDGEEGAPHVEDSDSVALRDVRLHEGTRFRYVFDLGEEWSHDCTVEEVDLAVEEVYGEAPDTPIPVFGWGTLPDQYGRLTEDEDDELDGAVDWDAPRSGDDEVAGEDLDAAEAWDVVQDALAGLPAAPPGIEEAMAAATEAVRAAPAAWPADALLAAANLSPGTLPADEAELWIELAAGVVDPDDPLPVDANLEAAWTSVDVADWAAVVIELVRGGVGTNADVESLAGHIARCPHVEEQELDEDDEAVLRRGLAIVSELLAHLGALDASHRLTALGRWGLPRALARAWVGEGAV</sequence>
<dbReference type="OrthoDB" id="9816539at2"/>
<dbReference type="RefSeq" id="WP_131154010.1">
    <property type="nucleotide sequence ID" value="NZ_CP036402.1"/>
</dbReference>
<gene>
    <name evidence="3" type="ORF">ER308_05280</name>
</gene>
<evidence type="ECO:0000313" key="3">
    <source>
        <dbReference type="EMBL" id="QBI19013.1"/>
    </source>
</evidence>
<accession>A0A411YCP1</accession>
<keyword evidence="4" id="KW-1185">Reference proteome</keyword>
<dbReference type="Gene3D" id="3.10.290.30">
    <property type="entry name" value="MM3350-like"/>
    <property type="match status" value="1"/>
</dbReference>
<dbReference type="InterPro" id="IPR012912">
    <property type="entry name" value="Plasmid_pRiA4b_Orf3-like"/>
</dbReference>
<dbReference type="AlphaFoldDB" id="A0A411YCP1"/>
<evidence type="ECO:0000256" key="1">
    <source>
        <dbReference type="SAM" id="MobiDB-lite"/>
    </source>
</evidence>
<dbReference type="EMBL" id="CP036402">
    <property type="protein sequence ID" value="QBI19013.1"/>
    <property type="molecule type" value="Genomic_DNA"/>
</dbReference>
<protein>
    <recommendedName>
        <fullName evidence="2">Plasmid pRiA4b Orf3-like domain-containing protein</fullName>
    </recommendedName>
</protein>
<dbReference type="SUPFAM" id="SSF159941">
    <property type="entry name" value="MM3350-like"/>
    <property type="match status" value="1"/>
</dbReference>
<feature type="region of interest" description="Disordered" evidence="1">
    <location>
        <begin position="152"/>
        <end position="171"/>
    </location>
</feature>
<feature type="domain" description="Plasmid pRiA4b Orf3-like" evidence="2">
    <location>
        <begin position="32"/>
        <end position="120"/>
    </location>
</feature>
<evidence type="ECO:0000313" key="4">
    <source>
        <dbReference type="Proteomes" id="UP000291469"/>
    </source>
</evidence>
<dbReference type="InterPro" id="IPR024047">
    <property type="entry name" value="MM3350-like_sf"/>
</dbReference>
<organism evidence="3 4">
    <name type="scientific">Egibacter rhizosphaerae</name>
    <dbReference type="NCBI Taxonomy" id="1670831"/>
    <lineage>
        <taxon>Bacteria</taxon>
        <taxon>Bacillati</taxon>
        <taxon>Actinomycetota</taxon>
        <taxon>Nitriliruptoria</taxon>
        <taxon>Egibacterales</taxon>
        <taxon>Egibacteraceae</taxon>
        <taxon>Egibacter</taxon>
    </lineage>
</organism>